<keyword evidence="5 15" id="KW-0328">Glycosyltransferase</keyword>
<evidence type="ECO:0000256" key="5">
    <source>
        <dbReference type="ARBA" id="ARBA00022676"/>
    </source>
</evidence>
<evidence type="ECO:0000256" key="9">
    <source>
        <dbReference type="ARBA" id="ARBA00022824"/>
    </source>
</evidence>
<dbReference type="EC" id="2.4.1.109" evidence="4 15"/>
<feature type="non-terminal residue" evidence="18">
    <location>
        <position position="1"/>
    </location>
</feature>
<evidence type="ECO:0000256" key="8">
    <source>
        <dbReference type="ARBA" id="ARBA00022737"/>
    </source>
</evidence>
<dbReference type="Proteomes" id="UP000789759">
    <property type="component" value="Unassembled WGS sequence"/>
</dbReference>
<comment type="similarity">
    <text evidence="3 15">Belongs to the glycosyltransferase 39 family.</text>
</comment>
<feature type="transmembrane region" description="Helical" evidence="15">
    <location>
        <begin position="136"/>
        <end position="155"/>
    </location>
</feature>
<dbReference type="InterPro" id="IPR032421">
    <property type="entry name" value="PMT_4TMC"/>
</dbReference>
<dbReference type="InterPro" id="IPR036300">
    <property type="entry name" value="MIR_dom_sf"/>
</dbReference>
<evidence type="ECO:0000259" key="17">
    <source>
        <dbReference type="PROSITE" id="PS50919"/>
    </source>
</evidence>
<organism evidence="18 19">
    <name type="scientific">Cetraspora pellucida</name>
    <dbReference type="NCBI Taxonomy" id="1433469"/>
    <lineage>
        <taxon>Eukaryota</taxon>
        <taxon>Fungi</taxon>
        <taxon>Fungi incertae sedis</taxon>
        <taxon>Mucoromycota</taxon>
        <taxon>Glomeromycotina</taxon>
        <taxon>Glomeromycetes</taxon>
        <taxon>Diversisporales</taxon>
        <taxon>Gigasporaceae</taxon>
        <taxon>Cetraspora</taxon>
    </lineage>
</organism>
<feature type="transmembrane region" description="Helical" evidence="15">
    <location>
        <begin position="612"/>
        <end position="630"/>
    </location>
</feature>
<keyword evidence="11 15" id="KW-0472">Membrane</keyword>
<dbReference type="PROSITE" id="PS50919">
    <property type="entry name" value="MIR"/>
    <property type="match status" value="3"/>
</dbReference>
<feature type="transmembrane region" description="Helical" evidence="15">
    <location>
        <begin position="217"/>
        <end position="232"/>
    </location>
</feature>
<dbReference type="AlphaFoldDB" id="A0A9N9EKC1"/>
<comment type="subcellular location">
    <subcellularLocation>
        <location evidence="1 15">Endoplasmic reticulum membrane</location>
        <topology evidence="1 15">Multi-pass membrane protein</topology>
    </subcellularLocation>
</comment>
<gene>
    <name evidence="18" type="ORF">CPELLU_LOCUS10615</name>
</gene>
<keyword evidence="8" id="KW-0677">Repeat</keyword>
<dbReference type="Gene3D" id="2.80.10.50">
    <property type="match status" value="1"/>
</dbReference>
<evidence type="ECO:0000256" key="6">
    <source>
        <dbReference type="ARBA" id="ARBA00022679"/>
    </source>
</evidence>
<dbReference type="PANTHER" id="PTHR10050:SF50">
    <property type="entry name" value="DOLICHYL-PHOSPHATE-MANNOSE--PROTEIN MANNOSYLTRANSFERASE 1-RELATED"/>
    <property type="match status" value="1"/>
</dbReference>
<dbReference type="GO" id="GO:0004169">
    <property type="term" value="F:dolichyl-phosphate-mannose-protein mannosyltransferase activity"/>
    <property type="evidence" value="ECO:0007669"/>
    <property type="project" value="UniProtKB-UniRule"/>
</dbReference>
<evidence type="ECO:0000256" key="10">
    <source>
        <dbReference type="ARBA" id="ARBA00022989"/>
    </source>
</evidence>
<comment type="catalytic activity">
    <reaction evidence="13 15">
        <text>a di-trans,poly-cis-dolichyl beta-D-mannosyl phosphate + L-threonyl-[protein] = 3-O-(alpha-D-mannosyl)-L-threonyl-[protein] + a di-trans,poly-cis-dolichyl phosphate + H(+)</text>
        <dbReference type="Rhea" id="RHEA:53396"/>
        <dbReference type="Rhea" id="RHEA-COMP:11060"/>
        <dbReference type="Rhea" id="RHEA-COMP:13547"/>
        <dbReference type="Rhea" id="RHEA-COMP:19498"/>
        <dbReference type="Rhea" id="RHEA-COMP:19501"/>
        <dbReference type="ChEBI" id="CHEBI:15378"/>
        <dbReference type="ChEBI" id="CHEBI:30013"/>
        <dbReference type="ChEBI" id="CHEBI:57683"/>
        <dbReference type="ChEBI" id="CHEBI:58211"/>
        <dbReference type="ChEBI" id="CHEBI:137323"/>
        <dbReference type="EC" id="2.4.1.109"/>
    </reaction>
</comment>
<proteinExistence type="inferred from homology"/>
<feature type="transmembrane region" description="Helical" evidence="15">
    <location>
        <begin position="238"/>
        <end position="256"/>
    </location>
</feature>
<dbReference type="SUPFAM" id="SSF82109">
    <property type="entry name" value="MIR domain"/>
    <property type="match status" value="1"/>
</dbReference>
<dbReference type="Pfam" id="PF02366">
    <property type="entry name" value="PMT"/>
    <property type="match status" value="1"/>
</dbReference>
<evidence type="ECO:0000256" key="7">
    <source>
        <dbReference type="ARBA" id="ARBA00022692"/>
    </source>
</evidence>
<feature type="transmembrane region" description="Helical" evidence="15">
    <location>
        <begin position="669"/>
        <end position="689"/>
    </location>
</feature>
<evidence type="ECO:0000313" key="19">
    <source>
        <dbReference type="Proteomes" id="UP000789759"/>
    </source>
</evidence>
<feature type="domain" description="MIR" evidence="17">
    <location>
        <begin position="461"/>
        <end position="517"/>
    </location>
</feature>
<feature type="transmembrane region" description="Helical" evidence="15">
    <location>
        <begin position="162"/>
        <end position="180"/>
    </location>
</feature>
<dbReference type="GO" id="GO:0031502">
    <property type="term" value="C:dolichyl-phosphate-mannose-protein mannosyltransferase complex"/>
    <property type="evidence" value="ECO:0007669"/>
    <property type="project" value="UniProtKB-ARBA"/>
</dbReference>
<evidence type="ECO:0000256" key="11">
    <source>
        <dbReference type="ARBA" id="ARBA00023136"/>
    </source>
</evidence>
<dbReference type="PANTHER" id="PTHR10050">
    <property type="entry name" value="DOLICHYL-PHOSPHATE-MANNOSE--PROTEIN MANNOSYLTRANSFERASE"/>
    <property type="match status" value="1"/>
</dbReference>
<evidence type="ECO:0000256" key="14">
    <source>
        <dbReference type="ARBA" id="ARBA00045102"/>
    </source>
</evidence>
<dbReference type="FunFam" id="2.80.10.50:FF:000034">
    <property type="entry name" value="Dolichyl-phosphate-mannose-protein mannosyltransferase 1"/>
    <property type="match status" value="1"/>
</dbReference>
<name>A0A9N9EKC1_9GLOM</name>
<keyword evidence="12" id="KW-0325">Glycoprotein</keyword>
<evidence type="ECO:0000313" key="18">
    <source>
        <dbReference type="EMBL" id="CAG8677774.1"/>
    </source>
</evidence>
<feature type="transmembrane region" description="Helical" evidence="15">
    <location>
        <begin position="50"/>
        <end position="69"/>
    </location>
</feature>
<feature type="domain" description="MIR" evidence="17">
    <location>
        <begin position="392"/>
        <end position="451"/>
    </location>
</feature>
<comment type="caution">
    <text evidence="18">The sequence shown here is derived from an EMBL/GenBank/DDBJ whole genome shotgun (WGS) entry which is preliminary data.</text>
</comment>
<evidence type="ECO:0000256" key="4">
    <source>
        <dbReference type="ARBA" id="ARBA00012839"/>
    </source>
</evidence>
<keyword evidence="19" id="KW-1185">Reference proteome</keyword>
<keyword evidence="6 15" id="KW-0808">Transferase</keyword>
<keyword evidence="9 15" id="KW-0256">Endoplasmic reticulum</keyword>
<accession>A0A9N9EKC1</accession>
<feature type="region of interest" description="Disordered" evidence="16">
    <location>
        <begin position="739"/>
        <end position="761"/>
    </location>
</feature>
<dbReference type="EMBL" id="CAJVQA010008828">
    <property type="protein sequence ID" value="CAG8677774.1"/>
    <property type="molecule type" value="Genomic_DNA"/>
</dbReference>
<dbReference type="InterPro" id="IPR003342">
    <property type="entry name" value="ArnT-like_N"/>
</dbReference>
<comment type="catalytic activity">
    <reaction evidence="14 15">
        <text>a di-trans,poly-cis-dolichyl beta-D-mannosyl phosphate + L-seryl-[protein] = 3-O-(alpha-D-mannosyl)-L-seryl-[protein] + a di-trans,poly-cis-dolichyl phosphate + H(+)</text>
        <dbReference type="Rhea" id="RHEA:17377"/>
        <dbReference type="Rhea" id="RHEA-COMP:9863"/>
        <dbReference type="Rhea" id="RHEA-COMP:13546"/>
        <dbReference type="Rhea" id="RHEA-COMP:19498"/>
        <dbReference type="Rhea" id="RHEA-COMP:19501"/>
        <dbReference type="ChEBI" id="CHEBI:15378"/>
        <dbReference type="ChEBI" id="CHEBI:29999"/>
        <dbReference type="ChEBI" id="CHEBI:57683"/>
        <dbReference type="ChEBI" id="CHEBI:58211"/>
        <dbReference type="ChEBI" id="CHEBI:137321"/>
        <dbReference type="EC" id="2.4.1.109"/>
    </reaction>
</comment>
<feature type="transmembrane region" description="Helical" evidence="15">
    <location>
        <begin position="636"/>
        <end position="657"/>
    </location>
</feature>
<dbReference type="SMART" id="SM00472">
    <property type="entry name" value="MIR"/>
    <property type="match status" value="3"/>
</dbReference>
<keyword evidence="10 15" id="KW-1133">Transmembrane helix</keyword>
<evidence type="ECO:0000256" key="15">
    <source>
        <dbReference type="RuleBase" id="RU367007"/>
    </source>
</evidence>
<keyword evidence="7 15" id="KW-0812">Transmembrane</keyword>
<evidence type="ECO:0000256" key="16">
    <source>
        <dbReference type="SAM" id="MobiDB-lite"/>
    </source>
</evidence>
<feature type="domain" description="MIR" evidence="17">
    <location>
        <begin position="326"/>
        <end position="380"/>
    </location>
</feature>
<feature type="transmembrane region" description="Helical" evidence="15">
    <location>
        <begin position="277"/>
        <end position="299"/>
    </location>
</feature>
<sequence length="772" mass="88995">QYLTTVGTGDIRNRKTRYKDYTVSQIYGLDENLKEKRSYRSLMGLSDIDSYNLIGLTIIAFFVRLYNIWHPSSVVFDEVHFGGFASKYIKGSFFMDVHPPLAKLLITFAGVLGGFDGNFEFKEIGVDYLEPKVPYVIMRLVSGILGVLVIPIAYLTIKLAGFSTIAAFLVANLVIFENGLVTQSRLILLDSPLVAFTAFTVLMWVKFQNQEKRPFELWWWVWLAMTGVGLGLTVSVKWVGLFTIAFIGLSTISGLWRLLGDLRVTPVLFFKHFLARALCLIVIPITLYMFFFAIHFAILQNSGAGDGFMSSEFQQTLSGHGMEDMPLDVAYGSKISLRHVNTQGGYLHSHLHNYPTGSKQQQITLYPHKDENNLWIVQNQTDPEVPFNETNPIWIYHNSVIRLNHAITKKRLHSHDVRAPITDAEYQNEVSAYGYDGFQGDANDYWRVEITDYDKSDSESRERLRTLHTKFRLYHIITGCYLYSHKVKLPEWGFEQQEVTCVKGGSYPNSIWYIESNSHPKQLNKVMWTTNSGLTDSHPYESRPLSWIFLSRGINFWVQDNRQIYLLGNPLVWWSSTLALFIFIVAKSIILLREKRGYKDNLNGKREHFESWSGLFFVGWCLHYIPFFLMSRQLFLHHYFPSLYFSILLIGIAFDFFTHKLSSKSQLIIAIIFLIASVHIFTLFSPMIYGGPWTKTDCQKAKWLSTWDFECHIHHDRYEDYLISGNTVDVAEEPSITEHYQDSSTGVSETGGEDDHNEMHEEVEYVDYKTKA</sequence>
<evidence type="ECO:0000256" key="2">
    <source>
        <dbReference type="ARBA" id="ARBA00004922"/>
    </source>
</evidence>
<feature type="transmembrane region" description="Helical" evidence="15">
    <location>
        <begin position="571"/>
        <end position="592"/>
    </location>
</feature>
<evidence type="ECO:0000256" key="3">
    <source>
        <dbReference type="ARBA" id="ARBA00007222"/>
    </source>
</evidence>
<evidence type="ECO:0000256" key="1">
    <source>
        <dbReference type="ARBA" id="ARBA00004477"/>
    </source>
</evidence>
<evidence type="ECO:0000256" key="13">
    <source>
        <dbReference type="ARBA" id="ARBA00045085"/>
    </source>
</evidence>
<dbReference type="InterPro" id="IPR027005">
    <property type="entry name" value="PMT-like"/>
</dbReference>
<evidence type="ECO:0000256" key="12">
    <source>
        <dbReference type="ARBA" id="ARBA00023180"/>
    </source>
</evidence>
<comment type="pathway">
    <text evidence="2 15">Protein modification; protein glycosylation.</text>
</comment>
<reference evidence="18" key="1">
    <citation type="submission" date="2021-06" db="EMBL/GenBank/DDBJ databases">
        <authorList>
            <person name="Kallberg Y."/>
            <person name="Tangrot J."/>
            <person name="Rosling A."/>
        </authorList>
    </citation>
    <scope>NUCLEOTIDE SEQUENCE</scope>
    <source>
        <strain evidence="18">FL966</strain>
    </source>
</reference>
<dbReference type="CDD" id="cd23283">
    <property type="entry name" value="beta-trefoil_MIR_PMT1-like"/>
    <property type="match status" value="1"/>
</dbReference>
<dbReference type="Pfam" id="PF02815">
    <property type="entry name" value="MIR"/>
    <property type="match status" value="1"/>
</dbReference>
<feature type="transmembrane region" description="Helical" evidence="15">
    <location>
        <begin position="186"/>
        <end position="205"/>
    </location>
</feature>
<dbReference type="InterPro" id="IPR016093">
    <property type="entry name" value="MIR_motif"/>
</dbReference>
<dbReference type="OrthoDB" id="292747at2759"/>
<dbReference type="Pfam" id="PF16192">
    <property type="entry name" value="PMT_4TMC"/>
    <property type="match status" value="1"/>
</dbReference>
<protein>
    <recommendedName>
        <fullName evidence="4 15">Dolichyl-phosphate-mannose--protein mannosyltransferase</fullName>
        <ecNumber evidence="4 15">2.4.1.109</ecNumber>
    </recommendedName>
</protein>
<comment type="function">
    <text evidence="15">Transfers mannose from Dol-P-mannose to Ser or Thr residues on proteins.</text>
</comment>